<sequence>MQMVMKLGMELLITQETFSSERKQELDKKIIIV</sequence>
<proteinExistence type="predicted"/>
<organism evidence="1">
    <name type="scientific">Synechococcus phage S-SCSM1</name>
    <dbReference type="NCBI Taxonomy" id="2588487"/>
    <lineage>
        <taxon>Viruses</taxon>
        <taxon>Duplodnaviria</taxon>
        <taxon>Heunggongvirae</taxon>
        <taxon>Uroviricota</taxon>
        <taxon>Caudoviricetes</taxon>
        <taxon>Pantevenvirales</taxon>
        <taxon>Kyanoviridae</taxon>
        <taxon>Zhoulongquanvirus</taxon>
        <taxon>Zhoulongquanvirus esscess</taxon>
    </lineage>
</organism>
<accession>A0A6M2ZHJ1</accession>
<reference evidence="1" key="1">
    <citation type="submission" date="2019-04" db="EMBL/GenBank/DDBJ databases">
        <title>Genomic and proteomic characterization of cyanophage S-SCSM1 provides new insights into understanding the viral gene diversity and phage-host interactions.</title>
        <authorList>
            <person name="Wang Q."/>
            <person name="Xu Y."/>
            <person name="Jiao N."/>
            <person name="Zhang R."/>
        </authorList>
    </citation>
    <scope>NUCLEOTIDE SEQUENCE [LARGE SCALE GENOMIC DNA]</scope>
</reference>
<protein>
    <submittedName>
        <fullName evidence="1">Uncharacterized protein</fullName>
    </submittedName>
</protein>
<name>A0A6M2ZHJ1_9CAUD</name>
<dbReference type="EMBL" id="MK867354">
    <property type="protein sequence ID" value="QFG06428.1"/>
    <property type="molecule type" value="Genomic_DNA"/>
</dbReference>
<evidence type="ECO:0000313" key="1">
    <source>
        <dbReference type="EMBL" id="QFG06428.1"/>
    </source>
</evidence>
<gene>
    <name evidence="1" type="ORF">SSCSM1_172</name>
</gene>